<dbReference type="AlphaFoldDB" id="A0AAV7WAI0"/>
<sequence>MQISRPTAREAFSSFDYALGAAPGALLSADPGRGIARKFVERRASPLAALRVRGRVLAPPRYCAGIQNRGGRGRKAASSLRLHHLAPERSDLCQGP</sequence>
<evidence type="ECO:0000313" key="2">
    <source>
        <dbReference type="Proteomes" id="UP001066276"/>
    </source>
</evidence>
<accession>A0AAV7WAI0</accession>
<dbReference type="Proteomes" id="UP001066276">
    <property type="component" value="Chromosome 1_2"/>
</dbReference>
<gene>
    <name evidence="1" type="ORF">NDU88_006415</name>
</gene>
<name>A0AAV7WAI0_PLEWA</name>
<comment type="caution">
    <text evidence="1">The sequence shown here is derived from an EMBL/GenBank/DDBJ whole genome shotgun (WGS) entry which is preliminary data.</text>
</comment>
<evidence type="ECO:0000313" key="1">
    <source>
        <dbReference type="EMBL" id="KAJ1211053.1"/>
    </source>
</evidence>
<keyword evidence="2" id="KW-1185">Reference proteome</keyword>
<protein>
    <submittedName>
        <fullName evidence="1">Uncharacterized protein</fullName>
    </submittedName>
</protein>
<proteinExistence type="predicted"/>
<organism evidence="1 2">
    <name type="scientific">Pleurodeles waltl</name>
    <name type="common">Iberian ribbed newt</name>
    <dbReference type="NCBI Taxonomy" id="8319"/>
    <lineage>
        <taxon>Eukaryota</taxon>
        <taxon>Metazoa</taxon>
        <taxon>Chordata</taxon>
        <taxon>Craniata</taxon>
        <taxon>Vertebrata</taxon>
        <taxon>Euteleostomi</taxon>
        <taxon>Amphibia</taxon>
        <taxon>Batrachia</taxon>
        <taxon>Caudata</taxon>
        <taxon>Salamandroidea</taxon>
        <taxon>Salamandridae</taxon>
        <taxon>Pleurodelinae</taxon>
        <taxon>Pleurodeles</taxon>
    </lineage>
</organism>
<reference evidence="1" key="1">
    <citation type="journal article" date="2022" name="bioRxiv">
        <title>Sequencing and chromosome-scale assembly of the giantPleurodeles waltlgenome.</title>
        <authorList>
            <person name="Brown T."/>
            <person name="Elewa A."/>
            <person name="Iarovenko S."/>
            <person name="Subramanian E."/>
            <person name="Araus A.J."/>
            <person name="Petzold A."/>
            <person name="Susuki M."/>
            <person name="Suzuki K.-i.T."/>
            <person name="Hayashi T."/>
            <person name="Toyoda A."/>
            <person name="Oliveira C."/>
            <person name="Osipova E."/>
            <person name="Leigh N.D."/>
            <person name="Simon A."/>
            <person name="Yun M.H."/>
        </authorList>
    </citation>
    <scope>NUCLEOTIDE SEQUENCE</scope>
    <source>
        <strain evidence="1">20211129_DDA</strain>
        <tissue evidence="1">Liver</tissue>
    </source>
</reference>
<dbReference type="EMBL" id="JANPWB010000002">
    <property type="protein sequence ID" value="KAJ1211053.1"/>
    <property type="molecule type" value="Genomic_DNA"/>
</dbReference>